<comment type="caution">
    <text evidence="2">The sequence shown here is derived from an EMBL/GenBank/DDBJ whole genome shotgun (WGS) entry which is preliminary data.</text>
</comment>
<accession>A0A918PAC6</accession>
<keyword evidence="3" id="KW-1185">Reference proteome</keyword>
<feature type="transmembrane region" description="Helical" evidence="1">
    <location>
        <begin position="12"/>
        <end position="33"/>
    </location>
</feature>
<gene>
    <name evidence="2" type="ORF">GCM10011614_06210</name>
</gene>
<name>A0A918PAC6_9SPHN</name>
<keyword evidence="1" id="KW-1133">Transmembrane helix</keyword>
<dbReference type="EMBL" id="BMZA01000001">
    <property type="protein sequence ID" value="GGY93985.1"/>
    <property type="molecule type" value="Genomic_DNA"/>
</dbReference>
<evidence type="ECO:0000313" key="2">
    <source>
        <dbReference type="EMBL" id="GGY93985.1"/>
    </source>
</evidence>
<keyword evidence="1" id="KW-0472">Membrane</keyword>
<sequence>MNLTRDRVYSIGWATILLVCFVLTVALTLRVNAVKSQVHQADKRIVAVQQDIAFLETEFQTRSNQQQLKLLNDVEFGYGAPTAEQYLEGERQLLALGKAVGPNAPAPLLYAHDDGSAAPEKDTGNSLLAMVSPVTGASAAAATVNGPEAAERRKLARDAANLSQRLARIELPQASQQ</sequence>
<reference evidence="2" key="1">
    <citation type="journal article" date="2014" name="Int. J. Syst. Evol. Microbiol.">
        <title>Complete genome sequence of Corynebacterium casei LMG S-19264T (=DSM 44701T), isolated from a smear-ripened cheese.</title>
        <authorList>
            <consortium name="US DOE Joint Genome Institute (JGI-PGF)"/>
            <person name="Walter F."/>
            <person name="Albersmeier A."/>
            <person name="Kalinowski J."/>
            <person name="Ruckert C."/>
        </authorList>
    </citation>
    <scope>NUCLEOTIDE SEQUENCE</scope>
    <source>
        <strain evidence="2">KCTC 32255</strain>
    </source>
</reference>
<evidence type="ECO:0000256" key="1">
    <source>
        <dbReference type="SAM" id="Phobius"/>
    </source>
</evidence>
<dbReference type="RefSeq" id="WP_189619598.1">
    <property type="nucleotide sequence ID" value="NZ_BMZA01000001.1"/>
</dbReference>
<protein>
    <submittedName>
        <fullName evidence="2">Uncharacterized protein</fullName>
    </submittedName>
</protein>
<reference evidence="2" key="2">
    <citation type="submission" date="2020-09" db="EMBL/GenBank/DDBJ databases">
        <authorList>
            <person name="Sun Q."/>
            <person name="Kim S."/>
        </authorList>
    </citation>
    <scope>NUCLEOTIDE SEQUENCE</scope>
    <source>
        <strain evidence="2">KCTC 32255</strain>
    </source>
</reference>
<evidence type="ECO:0000313" key="3">
    <source>
        <dbReference type="Proteomes" id="UP000648075"/>
    </source>
</evidence>
<organism evidence="2 3">
    <name type="scientific">Novosphingobium colocasiae</name>
    <dbReference type="NCBI Taxonomy" id="1256513"/>
    <lineage>
        <taxon>Bacteria</taxon>
        <taxon>Pseudomonadati</taxon>
        <taxon>Pseudomonadota</taxon>
        <taxon>Alphaproteobacteria</taxon>
        <taxon>Sphingomonadales</taxon>
        <taxon>Sphingomonadaceae</taxon>
        <taxon>Novosphingobium</taxon>
    </lineage>
</organism>
<dbReference type="Proteomes" id="UP000648075">
    <property type="component" value="Unassembled WGS sequence"/>
</dbReference>
<dbReference type="AlphaFoldDB" id="A0A918PAC6"/>
<proteinExistence type="predicted"/>
<keyword evidence="1" id="KW-0812">Transmembrane</keyword>